<protein>
    <recommendedName>
        <fullName evidence="4">Right handed beta helix domain-containing protein</fullName>
    </recommendedName>
</protein>
<evidence type="ECO:0008006" key="4">
    <source>
        <dbReference type="Google" id="ProtNLM"/>
    </source>
</evidence>
<dbReference type="RefSeq" id="WP_145191436.1">
    <property type="nucleotide sequence ID" value="NZ_CP036290.1"/>
</dbReference>
<proteinExistence type="predicted"/>
<organism evidence="2 3">
    <name type="scientific">Rohdeia mirabilis</name>
    <dbReference type="NCBI Taxonomy" id="2528008"/>
    <lineage>
        <taxon>Bacteria</taxon>
        <taxon>Pseudomonadati</taxon>
        <taxon>Planctomycetota</taxon>
        <taxon>Planctomycetia</taxon>
        <taxon>Planctomycetia incertae sedis</taxon>
        <taxon>Rohdeia</taxon>
    </lineage>
</organism>
<keyword evidence="3" id="KW-1185">Reference proteome</keyword>
<accession>A0A518D4G6</accession>
<dbReference type="OrthoDB" id="221462at2"/>
<sequence precursor="true">MKHTLLSLLLGLAAAEGAHAQTVVVTTAADVTDIDWTSATIADLPGPDGLVSFEEALIATNNTPGHQRIEFQMPQSTWQQQGLFPGRAVIWITNGFFMNSNESVTIDGRTQTALTGDTNPDGWEVMLFGSNLRLNGDDSTIQGFHATQLSVTGSNCTVEGNTGGFSLDLFGGSGSLVSGNDCGTIKIDRSNDNVVVGNSMARVRIQGFGASQLASGNRIGGPQPSDRNIIAGYGTVNSEGLPNGQLVELFDTQDTTVQNNWIGTSDGFTQGQQFATIGVSFAGQNHGTIVRDNLISGVLGHGQGPHWPGTLWGWAILLSGTGSDVSILGNRIGVDLHGQPTLGSVWGISMGDAVTHPASFTNVRVGGTGPGEGNLIAGHSLNGITVGRNVPQLRIQGNAIRDSGWLGIDLIPTGFGYGVDPNDAFDTDGGGNGLQNYPTLLSASVVPGGVHVKGRLNSSVADTFTLEFFASKDCDPSGFGEADHFLGRTTVVTNAAGSAAFDLVVPHTGALGAFITATATLEPLGATSELSECIALSGVHCQPDLGFGGPGTATLSVCGDVLSAGGSADLAIVGMPPATTVFLGASTFSNPTPFLGGVVVPFPAQFLFTFTSDSAGELHVPVFGGTPVPIDFYVQGAYLDASLPAGVGLTNAVRIEYLP</sequence>
<reference evidence="2 3" key="1">
    <citation type="submission" date="2019-02" db="EMBL/GenBank/DDBJ databases">
        <title>Deep-cultivation of Planctomycetes and their phenomic and genomic characterization uncovers novel biology.</title>
        <authorList>
            <person name="Wiegand S."/>
            <person name="Jogler M."/>
            <person name="Boedeker C."/>
            <person name="Pinto D."/>
            <person name="Vollmers J."/>
            <person name="Rivas-Marin E."/>
            <person name="Kohn T."/>
            <person name="Peeters S.H."/>
            <person name="Heuer A."/>
            <person name="Rast P."/>
            <person name="Oberbeckmann S."/>
            <person name="Bunk B."/>
            <person name="Jeske O."/>
            <person name="Meyerdierks A."/>
            <person name="Storesund J.E."/>
            <person name="Kallscheuer N."/>
            <person name="Luecker S."/>
            <person name="Lage O.M."/>
            <person name="Pohl T."/>
            <person name="Merkel B.J."/>
            <person name="Hornburger P."/>
            <person name="Mueller R.-W."/>
            <person name="Bruemmer F."/>
            <person name="Labrenz M."/>
            <person name="Spormann A.M."/>
            <person name="Op den Camp H."/>
            <person name="Overmann J."/>
            <person name="Amann R."/>
            <person name="Jetten M.S.M."/>
            <person name="Mascher T."/>
            <person name="Medema M.H."/>
            <person name="Devos D.P."/>
            <person name="Kaster A.-K."/>
            <person name="Ovreas L."/>
            <person name="Rohde M."/>
            <person name="Galperin M.Y."/>
            <person name="Jogler C."/>
        </authorList>
    </citation>
    <scope>NUCLEOTIDE SEQUENCE [LARGE SCALE GENOMIC DNA]</scope>
    <source>
        <strain evidence="2 3">Pla163</strain>
    </source>
</reference>
<gene>
    <name evidence="2" type="ORF">Pla163_35100</name>
</gene>
<evidence type="ECO:0000313" key="2">
    <source>
        <dbReference type="EMBL" id="QDU86359.1"/>
    </source>
</evidence>
<dbReference type="EMBL" id="CP036290">
    <property type="protein sequence ID" value="QDU86359.1"/>
    <property type="molecule type" value="Genomic_DNA"/>
</dbReference>
<evidence type="ECO:0000313" key="3">
    <source>
        <dbReference type="Proteomes" id="UP000319342"/>
    </source>
</evidence>
<dbReference type="AlphaFoldDB" id="A0A518D4G6"/>
<dbReference type="Proteomes" id="UP000319342">
    <property type="component" value="Chromosome"/>
</dbReference>
<feature type="chain" id="PRO_5021776756" description="Right handed beta helix domain-containing protein" evidence="1">
    <location>
        <begin position="21"/>
        <end position="659"/>
    </location>
</feature>
<evidence type="ECO:0000256" key="1">
    <source>
        <dbReference type="SAM" id="SignalP"/>
    </source>
</evidence>
<name>A0A518D4G6_9BACT</name>
<keyword evidence="1" id="KW-0732">Signal</keyword>
<feature type="signal peptide" evidence="1">
    <location>
        <begin position="1"/>
        <end position="20"/>
    </location>
</feature>